<feature type="transmembrane region" description="Helical" evidence="3">
    <location>
        <begin position="187"/>
        <end position="206"/>
    </location>
</feature>
<dbReference type="EMBL" id="CP022188">
    <property type="protein sequence ID" value="AWI78256.1"/>
    <property type="molecule type" value="Genomic_DNA"/>
</dbReference>
<name>A0A2U8GZ76_9RHOO</name>
<feature type="transmembrane region" description="Helical" evidence="3">
    <location>
        <begin position="6"/>
        <end position="27"/>
    </location>
</feature>
<gene>
    <name evidence="5" type="ORF">CEW87_02160</name>
</gene>
<evidence type="ECO:0000256" key="1">
    <source>
        <dbReference type="ARBA" id="ARBA00012528"/>
    </source>
</evidence>
<dbReference type="SMART" id="SM00267">
    <property type="entry name" value="GGDEF"/>
    <property type="match status" value="1"/>
</dbReference>
<evidence type="ECO:0000256" key="3">
    <source>
        <dbReference type="SAM" id="Phobius"/>
    </source>
</evidence>
<dbReference type="Gene3D" id="3.30.70.270">
    <property type="match status" value="1"/>
</dbReference>
<feature type="domain" description="GGDEF" evidence="4">
    <location>
        <begin position="249"/>
        <end position="381"/>
    </location>
</feature>
<keyword evidence="3" id="KW-0812">Transmembrane</keyword>
<dbReference type="GO" id="GO:0052621">
    <property type="term" value="F:diguanylate cyclase activity"/>
    <property type="evidence" value="ECO:0007669"/>
    <property type="project" value="UniProtKB-EC"/>
</dbReference>
<dbReference type="NCBIfam" id="TIGR00254">
    <property type="entry name" value="GGDEF"/>
    <property type="match status" value="1"/>
</dbReference>
<feature type="transmembrane region" description="Helical" evidence="3">
    <location>
        <begin position="61"/>
        <end position="81"/>
    </location>
</feature>
<dbReference type="GO" id="GO:0043709">
    <property type="term" value="P:cell adhesion involved in single-species biofilm formation"/>
    <property type="evidence" value="ECO:0007669"/>
    <property type="project" value="TreeGrafter"/>
</dbReference>
<dbReference type="InterPro" id="IPR050469">
    <property type="entry name" value="Diguanylate_Cyclase"/>
</dbReference>
<evidence type="ECO:0000259" key="4">
    <source>
        <dbReference type="PROSITE" id="PS50887"/>
    </source>
</evidence>
<dbReference type="GO" id="GO:1902201">
    <property type="term" value="P:negative regulation of bacterial-type flagellum-dependent cell motility"/>
    <property type="evidence" value="ECO:0007669"/>
    <property type="project" value="TreeGrafter"/>
</dbReference>
<proteinExistence type="predicted"/>
<dbReference type="PANTHER" id="PTHR45138:SF9">
    <property type="entry name" value="DIGUANYLATE CYCLASE DGCM-RELATED"/>
    <property type="match status" value="1"/>
</dbReference>
<keyword evidence="3" id="KW-0472">Membrane</keyword>
<dbReference type="Proteomes" id="UP000244902">
    <property type="component" value="Chromosome"/>
</dbReference>
<dbReference type="EC" id="2.7.7.65" evidence="1"/>
<keyword evidence="3" id="KW-1133">Transmembrane helix</keyword>
<evidence type="ECO:0000313" key="5">
    <source>
        <dbReference type="EMBL" id="AWI78256.1"/>
    </source>
</evidence>
<dbReference type="InterPro" id="IPR043128">
    <property type="entry name" value="Rev_trsase/Diguanyl_cyclase"/>
</dbReference>
<dbReference type="PROSITE" id="PS50887">
    <property type="entry name" value="GGDEF"/>
    <property type="match status" value="1"/>
</dbReference>
<dbReference type="Pfam" id="PF00990">
    <property type="entry name" value="GGDEF"/>
    <property type="match status" value="1"/>
</dbReference>
<reference evidence="5 6" key="1">
    <citation type="submission" date="2017-06" db="EMBL/GenBank/DDBJ databases">
        <title>Azoarcus sp. TSNA42 complete genome sequence.</title>
        <authorList>
            <person name="Woo J.-H."/>
            <person name="Kim H.-S."/>
        </authorList>
    </citation>
    <scope>NUCLEOTIDE SEQUENCE [LARGE SCALE GENOMIC DNA]</scope>
    <source>
        <strain evidence="5 6">TSNA42</strain>
    </source>
</reference>
<feature type="transmembrane region" description="Helical" evidence="3">
    <location>
        <begin position="93"/>
        <end position="111"/>
    </location>
</feature>
<dbReference type="PANTHER" id="PTHR45138">
    <property type="entry name" value="REGULATORY COMPONENTS OF SENSORY TRANSDUCTION SYSTEM"/>
    <property type="match status" value="1"/>
</dbReference>
<dbReference type="FunFam" id="3.30.70.270:FF:000001">
    <property type="entry name" value="Diguanylate cyclase domain protein"/>
    <property type="match status" value="1"/>
</dbReference>
<feature type="transmembrane region" description="Helical" evidence="3">
    <location>
        <begin position="117"/>
        <end position="136"/>
    </location>
</feature>
<feature type="transmembrane region" description="Helical" evidence="3">
    <location>
        <begin position="34"/>
        <end position="55"/>
    </location>
</feature>
<dbReference type="InterPro" id="IPR000160">
    <property type="entry name" value="GGDEF_dom"/>
</dbReference>
<accession>A0A2U8GZ76</accession>
<dbReference type="SUPFAM" id="SSF55073">
    <property type="entry name" value="Nucleotide cyclase"/>
    <property type="match status" value="1"/>
</dbReference>
<protein>
    <recommendedName>
        <fullName evidence="1">diguanylate cyclase</fullName>
        <ecNumber evidence="1">2.7.7.65</ecNumber>
    </recommendedName>
</protein>
<dbReference type="AlphaFoldDB" id="A0A2U8GZ76"/>
<sequence length="381" mass="41611">MNVHVPTLFLLLTAISATLTVSISLVARAQTRDGMVYWAWAFAFHTAGYFLYILRGQVSDVLSIVLANMAFACHLALIAEGVLQFQHRKPPRALIWSPVLIVAVVYSWLLPWQTARFIAGSVIFSAQSAGIVAILLQRRKDTVGVGQHFMLTGYFILIVALAAQAVGTLLQTEVAASLLLSSPVTTLTFMAATISTLLVCLGLIVMTKERADERNRTLAMRDEVTGLINRRMLLESLTQHLSAAKRHGQPLSVLLLDIDFFKRVNDTYGHLSGDKVLKSIACVLEQRCRKQDYFGRFGGEEFLMILPNTDAEGAMTMAEALRSAVEAHSFEAVSGESVAITVSIGLCALSQLPDPRCDDLIGAADKALYRAKASGRNRVEA</sequence>
<dbReference type="InterPro" id="IPR029787">
    <property type="entry name" value="Nucleotide_cyclase"/>
</dbReference>
<dbReference type="CDD" id="cd01949">
    <property type="entry name" value="GGDEF"/>
    <property type="match status" value="1"/>
</dbReference>
<comment type="catalytic activity">
    <reaction evidence="2">
        <text>2 GTP = 3',3'-c-di-GMP + 2 diphosphate</text>
        <dbReference type="Rhea" id="RHEA:24898"/>
        <dbReference type="ChEBI" id="CHEBI:33019"/>
        <dbReference type="ChEBI" id="CHEBI:37565"/>
        <dbReference type="ChEBI" id="CHEBI:58805"/>
        <dbReference type="EC" id="2.7.7.65"/>
    </reaction>
</comment>
<feature type="transmembrane region" description="Helical" evidence="3">
    <location>
        <begin position="148"/>
        <end position="167"/>
    </location>
</feature>
<evidence type="ECO:0000313" key="6">
    <source>
        <dbReference type="Proteomes" id="UP000244902"/>
    </source>
</evidence>
<evidence type="ECO:0000256" key="2">
    <source>
        <dbReference type="ARBA" id="ARBA00034247"/>
    </source>
</evidence>
<dbReference type="GO" id="GO:0005886">
    <property type="term" value="C:plasma membrane"/>
    <property type="evidence" value="ECO:0007669"/>
    <property type="project" value="TreeGrafter"/>
</dbReference>
<organism evidence="5 6">
    <name type="scientific">Parazoarcus communis</name>
    <dbReference type="NCBI Taxonomy" id="41977"/>
    <lineage>
        <taxon>Bacteria</taxon>
        <taxon>Pseudomonadati</taxon>
        <taxon>Pseudomonadota</taxon>
        <taxon>Betaproteobacteria</taxon>
        <taxon>Rhodocyclales</taxon>
        <taxon>Zoogloeaceae</taxon>
        <taxon>Parazoarcus</taxon>
    </lineage>
</organism>